<accession>A0A6J4US47</accession>
<name>A0A6J4US47_9BACT</name>
<evidence type="ECO:0000313" key="2">
    <source>
        <dbReference type="EMBL" id="CAA9558299.1"/>
    </source>
</evidence>
<feature type="compositionally biased region" description="Basic residues" evidence="1">
    <location>
        <begin position="31"/>
        <end position="54"/>
    </location>
</feature>
<evidence type="ECO:0000256" key="1">
    <source>
        <dbReference type="SAM" id="MobiDB-lite"/>
    </source>
</evidence>
<dbReference type="EMBL" id="CADCWE010000229">
    <property type="protein sequence ID" value="CAA9558299.1"/>
    <property type="molecule type" value="Genomic_DNA"/>
</dbReference>
<protein>
    <submittedName>
        <fullName evidence="2">Uncharacterized protein</fullName>
    </submittedName>
</protein>
<reference evidence="2" key="1">
    <citation type="submission" date="2020-02" db="EMBL/GenBank/DDBJ databases">
        <authorList>
            <person name="Meier V. D."/>
        </authorList>
    </citation>
    <scope>NUCLEOTIDE SEQUENCE</scope>
    <source>
        <strain evidence="2">AVDCRST_MAG73</strain>
    </source>
</reference>
<organism evidence="2">
    <name type="scientific">uncultured Thermomicrobiales bacterium</name>
    <dbReference type="NCBI Taxonomy" id="1645740"/>
    <lineage>
        <taxon>Bacteria</taxon>
        <taxon>Pseudomonadati</taxon>
        <taxon>Thermomicrobiota</taxon>
        <taxon>Thermomicrobia</taxon>
        <taxon>Thermomicrobiales</taxon>
        <taxon>environmental samples</taxon>
    </lineage>
</organism>
<feature type="region of interest" description="Disordered" evidence="1">
    <location>
        <begin position="1"/>
        <end position="72"/>
    </location>
</feature>
<feature type="non-terminal residue" evidence="2">
    <location>
        <position position="1"/>
    </location>
</feature>
<feature type="non-terminal residue" evidence="2">
    <location>
        <position position="186"/>
    </location>
</feature>
<dbReference type="AlphaFoldDB" id="A0A6J4US47"/>
<gene>
    <name evidence="2" type="ORF">AVDCRST_MAG73-3470</name>
</gene>
<sequence length="186" mass="21795">GQHWFADQSADRAARRGRGRSRVTAGLDPRRRVRPGRHPRRGRRLRERSPGRRRGLGDWPGRGRNGVDHGHRCRRPLRCLRSELRPPTRLSLRRRRDRGRGHRPAPRRRLRLFLRRPGRRRVRLPQRQRPARRGLRRDALRGRLVGPRHLGRWTPDLCRVAHRVGGPALLPTGRRAADPGRRSPLV</sequence>
<proteinExistence type="predicted"/>